<feature type="domain" description="Lipid/polyisoprenoid-binding YceI-like" evidence="2">
    <location>
        <begin position="26"/>
        <end position="192"/>
    </location>
</feature>
<feature type="chain" id="PRO_5045208863" evidence="1">
    <location>
        <begin position="25"/>
        <end position="194"/>
    </location>
</feature>
<dbReference type="Proteomes" id="UP001165542">
    <property type="component" value="Unassembled WGS sequence"/>
</dbReference>
<dbReference type="PANTHER" id="PTHR34406:SF1">
    <property type="entry name" value="PROTEIN YCEI"/>
    <property type="match status" value="1"/>
</dbReference>
<dbReference type="NCBIfam" id="NF002994">
    <property type="entry name" value="PRK03757.1"/>
    <property type="match status" value="1"/>
</dbReference>
<keyword evidence="4" id="KW-1185">Reference proteome</keyword>
<comment type="caution">
    <text evidence="3">The sequence shown here is derived from an EMBL/GenBank/DDBJ whole genome shotgun (WGS) entry which is preliminary data.</text>
</comment>
<accession>A0ABT2EEZ0</accession>
<feature type="signal peptide" evidence="1">
    <location>
        <begin position="1"/>
        <end position="24"/>
    </location>
</feature>
<name>A0ABT2EEZ0_9GAMM</name>
<evidence type="ECO:0000313" key="3">
    <source>
        <dbReference type="EMBL" id="MCS2610156.1"/>
    </source>
</evidence>
<sequence length="194" mass="21360">MLKKSALFTAIAAASLIPLSQAQAADYTIDTEGQHAFVQFKISHLGFSYILGSFEEFSGSLSYDEDDVDASTVNVEVQVNSLNSNHAERDRHILSEDFLNASEYPTATFESTGFESTGDNEGTLTGNLTLHGETHEIEMPVTLLGQGEDPWGNYRVGFEGSTMLTLSDYGIDLSDFPEPMHELELYVTFEGIRQ</sequence>
<dbReference type="EMBL" id="JAJISC010000005">
    <property type="protein sequence ID" value="MCS2610156.1"/>
    <property type="molecule type" value="Genomic_DNA"/>
</dbReference>
<dbReference type="InterPro" id="IPR007372">
    <property type="entry name" value="Lipid/polyisoprenoid-bd_YceI"/>
</dbReference>
<evidence type="ECO:0000256" key="1">
    <source>
        <dbReference type="SAM" id="SignalP"/>
    </source>
</evidence>
<keyword evidence="1" id="KW-0732">Signal</keyword>
<dbReference type="Gene3D" id="2.40.128.110">
    <property type="entry name" value="Lipid/polyisoprenoid-binding, YceI-like"/>
    <property type="match status" value="1"/>
</dbReference>
<dbReference type="Pfam" id="PF04264">
    <property type="entry name" value="YceI"/>
    <property type="match status" value="1"/>
</dbReference>
<reference evidence="3" key="1">
    <citation type="submission" date="2021-11" db="EMBL/GenBank/DDBJ databases">
        <title>Halomonas sp., isolated from a coastal aquaculture zone in Dongshan Bay.</title>
        <authorList>
            <person name="Lin W."/>
        </authorList>
    </citation>
    <scope>NUCLEOTIDE SEQUENCE</scope>
    <source>
        <strain evidence="3">Yzlin-01</strain>
    </source>
</reference>
<evidence type="ECO:0000313" key="4">
    <source>
        <dbReference type="Proteomes" id="UP001165542"/>
    </source>
</evidence>
<gene>
    <name evidence="3" type="ORF">LLY24_12600</name>
</gene>
<dbReference type="SMART" id="SM00867">
    <property type="entry name" value="YceI"/>
    <property type="match status" value="1"/>
</dbReference>
<evidence type="ECO:0000259" key="2">
    <source>
        <dbReference type="SMART" id="SM00867"/>
    </source>
</evidence>
<proteinExistence type="predicted"/>
<organism evidence="3 4">
    <name type="scientific">Halomonas dongshanensis</name>
    <dbReference type="NCBI Taxonomy" id="2890835"/>
    <lineage>
        <taxon>Bacteria</taxon>
        <taxon>Pseudomonadati</taxon>
        <taxon>Pseudomonadota</taxon>
        <taxon>Gammaproteobacteria</taxon>
        <taxon>Oceanospirillales</taxon>
        <taxon>Halomonadaceae</taxon>
        <taxon>Halomonas</taxon>
    </lineage>
</organism>
<dbReference type="RefSeq" id="WP_259036655.1">
    <property type="nucleotide sequence ID" value="NZ_JAJISC010000005.1"/>
</dbReference>
<dbReference type="PANTHER" id="PTHR34406">
    <property type="entry name" value="PROTEIN YCEI"/>
    <property type="match status" value="1"/>
</dbReference>
<dbReference type="SUPFAM" id="SSF101874">
    <property type="entry name" value="YceI-like"/>
    <property type="match status" value="1"/>
</dbReference>
<dbReference type="InterPro" id="IPR036761">
    <property type="entry name" value="TTHA0802/YceI-like_sf"/>
</dbReference>
<protein>
    <submittedName>
        <fullName evidence="3">YceI family protein</fullName>
    </submittedName>
</protein>